<name>A0A1F6C6E0_9BACT</name>
<gene>
    <name evidence="1" type="ORF">A2841_00835</name>
</gene>
<dbReference type="AlphaFoldDB" id="A0A1F6C6E0"/>
<sequence>MIIERPTKGDIAVMNYLLARARVAYLKARAIEGLPLLRPVLEPTVAAEIDVIDRERDAFYAEIKADPTWIGNKNKKI</sequence>
<protein>
    <submittedName>
        <fullName evidence="1">Uncharacterized protein</fullName>
    </submittedName>
</protein>
<organism evidence="1 2">
    <name type="scientific">Candidatus Kaiserbacteria bacterium RIFCSPHIGHO2_01_FULL_48_10</name>
    <dbReference type="NCBI Taxonomy" id="1798476"/>
    <lineage>
        <taxon>Bacteria</taxon>
        <taxon>Candidatus Kaiseribacteriota</taxon>
    </lineage>
</organism>
<comment type="caution">
    <text evidence="1">The sequence shown here is derived from an EMBL/GenBank/DDBJ whole genome shotgun (WGS) entry which is preliminary data.</text>
</comment>
<dbReference type="EMBL" id="MFKP01000004">
    <property type="protein sequence ID" value="OGG44688.1"/>
    <property type="molecule type" value="Genomic_DNA"/>
</dbReference>
<evidence type="ECO:0000313" key="1">
    <source>
        <dbReference type="EMBL" id="OGG44688.1"/>
    </source>
</evidence>
<accession>A0A1F6C6E0</accession>
<evidence type="ECO:0000313" key="2">
    <source>
        <dbReference type="Proteomes" id="UP000178249"/>
    </source>
</evidence>
<proteinExistence type="predicted"/>
<dbReference type="Proteomes" id="UP000178249">
    <property type="component" value="Unassembled WGS sequence"/>
</dbReference>
<reference evidence="1 2" key="1">
    <citation type="journal article" date="2016" name="Nat. Commun.">
        <title>Thousands of microbial genomes shed light on interconnected biogeochemical processes in an aquifer system.</title>
        <authorList>
            <person name="Anantharaman K."/>
            <person name="Brown C.T."/>
            <person name="Hug L.A."/>
            <person name="Sharon I."/>
            <person name="Castelle C.J."/>
            <person name="Probst A.J."/>
            <person name="Thomas B.C."/>
            <person name="Singh A."/>
            <person name="Wilkins M.J."/>
            <person name="Karaoz U."/>
            <person name="Brodie E.L."/>
            <person name="Williams K.H."/>
            <person name="Hubbard S.S."/>
            <person name="Banfield J.F."/>
        </authorList>
    </citation>
    <scope>NUCLEOTIDE SEQUENCE [LARGE SCALE GENOMIC DNA]</scope>
</reference>